<evidence type="ECO:0000313" key="4">
    <source>
        <dbReference type="Proteomes" id="UP000050424"/>
    </source>
</evidence>
<proteinExistence type="predicted"/>
<keyword evidence="2" id="KW-0732">Signal</keyword>
<dbReference type="Proteomes" id="UP000050424">
    <property type="component" value="Unassembled WGS sequence"/>
</dbReference>
<dbReference type="SUPFAM" id="SSF55486">
    <property type="entry name" value="Metalloproteases ('zincins'), catalytic domain"/>
    <property type="match status" value="1"/>
</dbReference>
<feature type="signal peptide" evidence="2">
    <location>
        <begin position="1"/>
        <end position="18"/>
    </location>
</feature>
<organism evidence="3 4">
    <name type="scientific">Neonectria ditissima</name>
    <dbReference type="NCBI Taxonomy" id="78410"/>
    <lineage>
        <taxon>Eukaryota</taxon>
        <taxon>Fungi</taxon>
        <taxon>Dikarya</taxon>
        <taxon>Ascomycota</taxon>
        <taxon>Pezizomycotina</taxon>
        <taxon>Sordariomycetes</taxon>
        <taxon>Hypocreomycetidae</taxon>
        <taxon>Hypocreales</taxon>
        <taxon>Nectriaceae</taxon>
        <taxon>Neonectria</taxon>
    </lineage>
</organism>
<feature type="chain" id="PRO_5006135326" description="Lysine-specific metallo-endopeptidase domain-containing protein" evidence="2">
    <location>
        <begin position="19"/>
        <end position="299"/>
    </location>
</feature>
<evidence type="ECO:0000256" key="1">
    <source>
        <dbReference type="SAM" id="MobiDB-lite"/>
    </source>
</evidence>
<evidence type="ECO:0000256" key="2">
    <source>
        <dbReference type="SAM" id="SignalP"/>
    </source>
</evidence>
<accession>A0A0P7B2G1</accession>
<dbReference type="AlphaFoldDB" id="A0A0P7B2G1"/>
<dbReference type="EMBL" id="LKCW01000244">
    <property type="protein sequence ID" value="KPM35583.1"/>
    <property type="molecule type" value="Genomic_DNA"/>
</dbReference>
<feature type="region of interest" description="Disordered" evidence="1">
    <location>
        <begin position="216"/>
        <end position="260"/>
    </location>
</feature>
<dbReference type="GO" id="GO:0008237">
    <property type="term" value="F:metallopeptidase activity"/>
    <property type="evidence" value="ECO:0007669"/>
    <property type="project" value="InterPro"/>
</dbReference>
<gene>
    <name evidence="3" type="ORF">AK830_g10981</name>
</gene>
<evidence type="ECO:0008006" key="5">
    <source>
        <dbReference type="Google" id="ProtNLM"/>
    </source>
</evidence>
<keyword evidence="4" id="KW-1185">Reference proteome</keyword>
<evidence type="ECO:0000313" key="3">
    <source>
        <dbReference type="EMBL" id="KPM35583.1"/>
    </source>
</evidence>
<dbReference type="InterPro" id="IPR024079">
    <property type="entry name" value="MetalloPept_cat_dom_sf"/>
</dbReference>
<dbReference type="Gene3D" id="3.40.390.10">
    <property type="entry name" value="Collagenase (Catalytic Domain)"/>
    <property type="match status" value="1"/>
</dbReference>
<name>A0A0P7B2G1_9HYPO</name>
<dbReference type="OrthoDB" id="2119228at2759"/>
<comment type="caution">
    <text evidence="3">The sequence shown here is derived from an EMBL/GenBank/DDBJ whole genome shotgun (WGS) entry which is preliminary data.</text>
</comment>
<sequence>MYLSTVLFMALSITAANAKPVSPSRVERRAAEPSTFPLGDACGNEWKYLNFDTNNDAHKAHLQKLHDVICIGELRALSAWGGEAADDSKTAINVAYDVFFETEDDTNTKVHDVLMKIAGQSSSEGMIGTVVGTMVVDNEDFGGSTGNSCDNEGTLAYTVTDEDGDKLEKIHFCDIAYDRPTAGPDIDCGSLDTYPSIKMDTFSRVVLHETLHYSSVGPPSELGEQIVDQQNNDGGAAYDPERAHGLNDPDQDNQPGKAESNADNYAWMALGSWISYLCSPDDEKDTWDSYFPDDPPDYA</sequence>
<reference evidence="3 4" key="1">
    <citation type="submission" date="2015-09" db="EMBL/GenBank/DDBJ databases">
        <title>Draft genome of a European isolate of the apple canker pathogen Neonectria ditissima.</title>
        <authorList>
            <person name="Gomez-Cortecero A."/>
            <person name="Harrison R.J."/>
            <person name="Armitage A.D."/>
        </authorList>
    </citation>
    <scope>NUCLEOTIDE SEQUENCE [LARGE SCALE GENOMIC DNA]</scope>
    <source>
        <strain evidence="3 4">R09/05</strain>
    </source>
</reference>
<protein>
    <recommendedName>
        <fullName evidence="5">Lysine-specific metallo-endopeptidase domain-containing protein</fullName>
    </recommendedName>
</protein>